<evidence type="ECO:0000313" key="1">
    <source>
        <dbReference type="EMBL" id="ALR19634.1"/>
    </source>
</evidence>
<name>A0A0S3EW85_9SPHN</name>
<dbReference type="KEGG" id="sbd:ATN00_04240"/>
<organism evidence="1 2">
    <name type="scientific">Sphingobium baderi</name>
    <dbReference type="NCBI Taxonomy" id="1332080"/>
    <lineage>
        <taxon>Bacteria</taxon>
        <taxon>Pseudomonadati</taxon>
        <taxon>Pseudomonadota</taxon>
        <taxon>Alphaproteobacteria</taxon>
        <taxon>Sphingomonadales</taxon>
        <taxon>Sphingomonadaceae</taxon>
        <taxon>Sphingobium</taxon>
    </lineage>
</organism>
<dbReference type="RefSeq" id="WP_062062551.1">
    <property type="nucleotide sequence ID" value="NZ_CP013264.1"/>
</dbReference>
<dbReference type="STRING" id="1332080.ATN00_04240"/>
<dbReference type="EMBL" id="CP013264">
    <property type="protein sequence ID" value="ALR19634.1"/>
    <property type="molecule type" value="Genomic_DNA"/>
</dbReference>
<accession>A0A0S3EW85</accession>
<dbReference type="Proteomes" id="UP000056968">
    <property type="component" value="Chromosome"/>
</dbReference>
<proteinExistence type="predicted"/>
<gene>
    <name evidence="1" type="ORF">ATN00_04240</name>
</gene>
<evidence type="ECO:0000313" key="2">
    <source>
        <dbReference type="Proteomes" id="UP000056968"/>
    </source>
</evidence>
<dbReference type="AlphaFoldDB" id="A0A0S3EW85"/>
<keyword evidence="2" id="KW-1185">Reference proteome</keyword>
<protein>
    <submittedName>
        <fullName evidence="1">Uncharacterized protein</fullName>
    </submittedName>
</protein>
<reference evidence="1 2" key="1">
    <citation type="submission" date="2015-11" db="EMBL/GenBank/DDBJ databases">
        <title>A Two-component Flavoprotein Monooxygenase System MeaXY Responsible for para-Hydroxylation of 2-Methyl-6-ethylaniline and 2,6-Diethylaniline in Sphingobium baderi DE-13.</title>
        <authorList>
            <person name="Cheng M."/>
            <person name="Meng Q."/>
            <person name="Yang Y."/>
            <person name="Chu C."/>
            <person name="Yan X."/>
            <person name="He J."/>
            <person name="Li S."/>
        </authorList>
    </citation>
    <scope>NUCLEOTIDE SEQUENCE [LARGE SCALE GENOMIC DNA]</scope>
    <source>
        <strain evidence="1 2">DE-13</strain>
    </source>
</reference>
<sequence length="59" mass="6630">MDGLLDAIHTGSSRPVSVSPMRDYLARTRRMFKAMLELAAGNLSQKELADWFRAHLLSP</sequence>